<keyword evidence="1" id="KW-1133">Transmembrane helix</keyword>
<dbReference type="OrthoDB" id="6707002at2759"/>
<evidence type="ECO:0000256" key="1">
    <source>
        <dbReference type="SAM" id="Phobius"/>
    </source>
</evidence>
<gene>
    <name evidence="2" type="ORF">CALMAC_LOCUS12871</name>
</gene>
<keyword evidence="1" id="KW-0812">Transmembrane</keyword>
<dbReference type="Proteomes" id="UP000410492">
    <property type="component" value="Unassembled WGS sequence"/>
</dbReference>
<evidence type="ECO:0000313" key="2">
    <source>
        <dbReference type="EMBL" id="VEN52899.1"/>
    </source>
</evidence>
<name>A0A653CYG4_CALMS</name>
<keyword evidence="3" id="KW-1185">Reference proteome</keyword>
<keyword evidence="1" id="KW-0472">Membrane</keyword>
<evidence type="ECO:0000313" key="3">
    <source>
        <dbReference type="Proteomes" id="UP000410492"/>
    </source>
</evidence>
<accession>A0A653CYG4</accession>
<reference evidence="2 3" key="1">
    <citation type="submission" date="2019-01" db="EMBL/GenBank/DDBJ databases">
        <authorList>
            <person name="Sayadi A."/>
        </authorList>
    </citation>
    <scope>NUCLEOTIDE SEQUENCE [LARGE SCALE GENOMIC DNA]</scope>
</reference>
<feature type="transmembrane region" description="Helical" evidence="1">
    <location>
        <begin position="21"/>
        <end position="46"/>
    </location>
</feature>
<protein>
    <submittedName>
        <fullName evidence="2">Uncharacterized protein</fullName>
    </submittedName>
</protein>
<sequence>MGESIKEQLDRQKPLKVETEISITTLLAATVGLTIFLVCCCCGGGGGGRRRE</sequence>
<proteinExistence type="predicted"/>
<dbReference type="EMBL" id="CAACVG010009325">
    <property type="protein sequence ID" value="VEN52899.1"/>
    <property type="molecule type" value="Genomic_DNA"/>
</dbReference>
<organism evidence="2 3">
    <name type="scientific">Callosobruchus maculatus</name>
    <name type="common">Southern cowpea weevil</name>
    <name type="synonym">Pulse bruchid</name>
    <dbReference type="NCBI Taxonomy" id="64391"/>
    <lineage>
        <taxon>Eukaryota</taxon>
        <taxon>Metazoa</taxon>
        <taxon>Ecdysozoa</taxon>
        <taxon>Arthropoda</taxon>
        <taxon>Hexapoda</taxon>
        <taxon>Insecta</taxon>
        <taxon>Pterygota</taxon>
        <taxon>Neoptera</taxon>
        <taxon>Endopterygota</taxon>
        <taxon>Coleoptera</taxon>
        <taxon>Polyphaga</taxon>
        <taxon>Cucujiformia</taxon>
        <taxon>Chrysomeloidea</taxon>
        <taxon>Chrysomelidae</taxon>
        <taxon>Bruchinae</taxon>
        <taxon>Bruchini</taxon>
        <taxon>Callosobruchus</taxon>
    </lineage>
</organism>
<dbReference type="AlphaFoldDB" id="A0A653CYG4"/>